<dbReference type="Proteomes" id="UP000019473">
    <property type="component" value="Unassembled WGS sequence"/>
</dbReference>
<dbReference type="EMBL" id="AMGW01000002">
    <property type="protein sequence ID" value="EXJ61999.1"/>
    <property type="molecule type" value="Genomic_DNA"/>
</dbReference>
<proteinExistence type="predicted"/>
<feature type="region of interest" description="Disordered" evidence="1">
    <location>
        <begin position="1"/>
        <end position="95"/>
    </location>
</feature>
<accession>W9WUL7</accession>
<dbReference type="GeneID" id="19177038"/>
<feature type="compositionally biased region" description="Low complexity" evidence="1">
    <location>
        <begin position="9"/>
        <end position="43"/>
    </location>
</feature>
<protein>
    <submittedName>
        <fullName evidence="2">Uncharacterized protein</fullName>
    </submittedName>
</protein>
<comment type="caution">
    <text evidence="2">The sequence shown here is derived from an EMBL/GenBank/DDBJ whole genome shotgun (WGS) entry which is preliminary data.</text>
</comment>
<evidence type="ECO:0000313" key="3">
    <source>
        <dbReference type="Proteomes" id="UP000019473"/>
    </source>
</evidence>
<keyword evidence="3" id="KW-1185">Reference proteome</keyword>
<evidence type="ECO:0000256" key="1">
    <source>
        <dbReference type="SAM" id="MobiDB-lite"/>
    </source>
</evidence>
<dbReference type="RefSeq" id="XP_007754653.1">
    <property type="nucleotide sequence ID" value="XM_007756463.1"/>
</dbReference>
<evidence type="ECO:0000313" key="2">
    <source>
        <dbReference type="EMBL" id="EXJ61999.1"/>
    </source>
</evidence>
<dbReference type="AlphaFoldDB" id="W9WUL7"/>
<gene>
    <name evidence="2" type="ORF">A1O7_02431</name>
</gene>
<name>W9WUL7_9EURO</name>
<dbReference type="HOGENOM" id="CLU_1835229_0_0_1"/>
<sequence>MSTTTTTKRPSLFSRFSSRTSMLSTSPSSSSSSPTESSSSTPRGCRDYNRYAKHNKGHNFTLTDPYSGSSSSSSNVSSTQSDSTSTPTSTSADMPVGARDFKLRYAKDSKLQGHDFSKTYLYAYAATSTTNYSMALDARGDVDVVSSSSVPRGCRHLANKNMRYAWHQGRQVF</sequence>
<feature type="compositionally biased region" description="Low complexity" evidence="1">
    <location>
        <begin position="67"/>
        <end position="91"/>
    </location>
</feature>
<reference evidence="2 3" key="1">
    <citation type="submission" date="2013-03" db="EMBL/GenBank/DDBJ databases">
        <title>The Genome Sequence of Cladophialophora yegresii CBS 114405.</title>
        <authorList>
            <consortium name="The Broad Institute Genomics Platform"/>
            <person name="Cuomo C."/>
            <person name="de Hoog S."/>
            <person name="Gorbushina A."/>
            <person name="Walker B."/>
            <person name="Young S.K."/>
            <person name="Zeng Q."/>
            <person name="Gargeya S."/>
            <person name="Fitzgerald M."/>
            <person name="Haas B."/>
            <person name="Abouelleil A."/>
            <person name="Allen A.W."/>
            <person name="Alvarado L."/>
            <person name="Arachchi H.M."/>
            <person name="Berlin A.M."/>
            <person name="Chapman S.B."/>
            <person name="Gainer-Dewar J."/>
            <person name="Goldberg J."/>
            <person name="Griggs A."/>
            <person name="Gujja S."/>
            <person name="Hansen M."/>
            <person name="Howarth C."/>
            <person name="Imamovic A."/>
            <person name="Ireland A."/>
            <person name="Larimer J."/>
            <person name="McCowan C."/>
            <person name="Murphy C."/>
            <person name="Pearson M."/>
            <person name="Poon T.W."/>
            <person name="Priest M."/>
            <person name="Roberts A."/>
            <person name="Saif S."/>
            <person name="Shea T."/>
            <person name="Sisk P."/>
            <person name="Sykes S."/>
            <person name="Wortman J."/>
            <person name="Nusbaum C."/>
            <person name="Birren B."/>
        </authorList>
    </citation>
    <scope>NUCLEOTIDE SEQUENCE [LARGE SCALE GENOMIC DNA]</scope>
    <source>
        <strain evidence="2 3">CBS 114405</strain>
    </source>
</reference>
<dbReference type="VEuPathDB" id="FungiDB:A1O7_02431"/>
<organism evidence="2 3">
    <name type="scientific">Cladophialophora yegresii CBS 114405</name>
    <dbReference type="NCBI Taxonomy" id="1182544"/>
    <lineage>
        <taxon>Eukaryota</taxon>
        <taxon>Fungi</taxon>
        <taxon>Dikarya</taxon>
        <taxon>Ascomycota</taxon>
        <taxon>Pezizomycotina</taxon>
        <taxon>Eurotiomycetes</taxon>
        <taxon>Chaetothyriomycetidae</taxon>
        <taxon>Chaetothyriales</taxon>
        <taxon>Herpotrichiellaceae</taxon>
        <taxon>Cladophialophora</taxon>
    </lineage>
</organism>